<dbReference type="RefSeq" id="XP_068358465.1">
    <property type="nucleotide sequence ID" value="XM_068505261.1"/>
</dbReference>
<dbReference type="Gene3D" id="1.10.8.270">
    <property type="entry name" value="putative rabgap domain of human tbc1 domain family member 14 like domains"/>
    <property type="match status" value="1"/>
</dbReference>
<dbReference type="GeneID" id="94839965"/>
<protein>
    <submittedName>
        <fullName evidence="3">TBC domain containing protein</fullName>
    </submittedName>
</protein>
<keyword evidence="4" id="KW-1185">Reference proteome</keyword>
<dbReference type="EMBL" id="MLAK01000761">
    <property type="protein sequence ID" value="OHT05329.1"/>
    <property type="molecule type" value="Genomic_DNA"/>
</dbReference>
<evidence type="ECO:0000256" key="1">
    <source>
        <dbReference type="ARBA" id="ARBA00022468"/>
    </source>
</evidence>
<dbReference type="OrthoDB" id="10264062at2759"/>
<dbReference type="Pfam" id="PF00566">
    <property type="entry name" value="RabGAP-TBC"/>
    <property type="match status" value="1"/>
</dbReference>
<sequence>MDSRIIIHIKGVHFEIDKDKSCTGDFYLKSTNYGYNFEYVPNDITIFSELDLQPNQCRISFFLLEVNEIVYHEESLNTIILNFIFSKGMSFPYFRFSYFAQATVSHLLGFLSFKNAIQQFPTSSNRYQVVKPDNRNYQVIDNDEYISPKHLFYLVQHKQIIHNLKSTDLSSEEEPLTLDDCLTFFQENGICSHFENLKREVFRRGLTNEARCRVWPYLLGLSSPSKSTIENEKFLNRKLKEYQSIRKQWKSITESQQKEIPEIAELVRVVENDVKRTDRTLPQFQKDNSPNLVLLHNVLISYALYNHDTGYVQGMGDLVSPFIILYIKNWTDNDHAEFYDGKIVTRDEAESFMLWLLCGMMATMQHDRMFTELAPHQQFAMERAYEITKRTNPPLREWLVENELTELFFLYRPILLLFKREFDLSFVYRLWDSFFSHTKPFSFPRFFLAAVLMILFPRLMLHTKGGIGDVMSLTDRIIGSIDGYAALNIAIGLQERINASGKTTEWALAALPDKSEYRQYQSKYMST</sequence>
<gene>
    <name evidence="3" type="ORF">TRFO_26962</name>
</gene>
<feature type="domain" description="Rab-GAP TBC" evidence="2">
    <location>
        <begin position="205"/>
        <end position="438"/>
    </location>
</feature>
<keyword evidence="1" id="KW-0343">GTPase activation</keyword>
<dbReference type="PANTHER" id="PTHR22957">
    <property type="entry name" value="TBC1 DOMAIN FAMILY MEMBER GTPASE-ACTIVATING PROTEIN"/>
    <property type="match status" value="1"/>
</dbReference>
<evidence type="ECO:0000313" key="4">
    <source>
        <dbReference type="Proteomes" id="UP000179807"/>
    </source>
</evidence>
<accession>A0A1J4K1L7</accession>
<dbReference type="SMART" id="SM00164">
    <property type="entry name" value="TBC"/>
    <property type="match status" value="1"/>
</dbReference>
<dbReference type="Proteomes" id="UP000179807">
    <property type="component" value="Unassembled WGS sequence"/>
</dbReference>
<dbReference type="PROSITE" id="PS50086">
    <property type="entry name" value="TBC_RABGAP"/>
    <property type="match status" value="1"/>
</dbReference>
<dbReference type="Gene3D" id="1.10.472.80">
    <property type="entry name" value="Ypt/Rab-GAP domain of gyp1p, domain 3"/>
    <property type="match status" value="1"/>
</dbReference>
<dbReference type="SUPFAM" id="SSF47923">
    <property type="entry name" value="Ypt/Rab-GAP domain of gyp1p"/>
    <property type="match status" value="2"/>
</dbReference>
<dbReference type="PANTHER" id="PTHR22957:SF502">
    <property type="entry name" value="SMALL G PROTEIN SIGNALING MODULATOR 2-RELATED"/>
    <property type="match status" value="1"/>
</dbReference>
<reference evidence="3" key="1">
    <citation type="submission" date="2016-10" db="EMBL/GenBank/DDBJ databases">
        <authorList>
            <person name="Benchimol M."/>
            <person name="Almeida L.G."/>
            <person name="Vasconcelos A.T."/>
            <person name="Perreira-Neves A."/>
            <person name="Rosa I.A."/>
            <person name="Tasca T."/>
            <person name="Bogo M.R."/>
            <person name="de Souza W."/>
        </authorList>
    </citation>
    <scope>NUCLEOTIDE SEQUENCE [LARGE SCALE GENOMIC DNA]</scope>
    <source>
        <strain evidence="3">K</strain>
    </source>
</reference>
<comment type="caution">
    <text evidence="3">The sequence shown here is derived from an EMBL/GenBank/DDBJ whole genome shotgun (WGS) entry which is preliminary data.</text>
</comment>
<dbReference type="InterPro" id="IPR000195">
    <property type="entry name" value="Rab-GAP-TBC_dom"/>
</dbReference>
<dbReference type="GO" id="GO:0005096">
    <property type="term" value="F:GTPase activator activity"/>
    <property type="evidence" value="ECO:0007669"/>
    <property type="project" value="UniProtKB-KW"/>
</dbReference>
<dbReference type="InterPro" id="IPR035969">
    <property type="entry name" value="Rab-GAP_TBC_sf"/>
</dbReference>
<proteinExistence type="predicted"/>
<dbReference type="AlphaFoldDB" id="A0A1J4K1L7"/>
<dbReference type="FunFam" id="1.10.472.80:FF:000120">
    <property type="entry name" value="TBC domain containing protein"/>
    <property type="match status" value="1"/>
</dbReference>
<dbReference type="VEuPathDB" id="TrichDB:TRFO_26962"/>
<evidence type="ECO:0000313" key="3">
    <source>
        <dbReference type="EMBL" id="OHT05329.1"/>
    </source>
</evidence>
<organism evidence="3 4">
    <name type="scientific">Tritrichomonas foetus</name>
    <dbReference type="NCBI Taxonomy" id="1144522"/>
    <lineage>
        <taxon>Eukaryota</taxon>
        <taxon>Metamonada</taxon>
        <taxon>Parabasalia</taxon>
        <taxon>Tritrichomonadida</taxon>
        <taxon>Tritrichomonadidae</taxon>
        <taxon>Tritrichomonas</taxon>
    </lineage>
</organism>
<name>A0A1J4K1L7_9EUKA</name>
<evidence type="ECO:0000259" key="2">
    <source>
        <dbReference type="PROSITE" id="PS50086"/>
    </source>
</evidence>